<organism evidence="1 2">
    <name type="scientific">Phytophthora fragariaefolia</name>
    <dbReference type="NCBI Taxonomy" id="1490495"/>
    <lineage>
        <taxon>Eukaryota</taxon>
        <taxon>Sar</taxon>
        <taxon>Stramenopiles</taxon>
        <taxon>Oomycota</taxon>
        <taxon>Peronosporomycetes</taxon>
        <taxon>Peronosporales</taxon>
        <taxon>Peronosporaceae</taxon>
        <taxon>Phytophthora</taxon>
    </lineage>
</organism>
<dbReference type="OrthoDB" id="91821at2759"/>
<gene>
    <name evidence="1" type="ORF">Pfra01_002190100</name>
</gene>
<evidence type="ECO:0000313" key="2">
    <source>
        <dbReference type="Proteomes" id="UP001165121"/>
    </source>
</evidence>
<comment type="caution">
    <text evidence="1">The sequence shown here is derived from an EMBL/GenBank/DDBJ whole genome shotgun (WGS) entry which is preliminary data.</text>
</comment>
<keyword evidence="2" id="KW-1185">Reference proteome</keyword>
<evidence type="ECO:0000313" key="1">
    <source>
        <dbReference type="EMBL" id="GMF53154.1"/>
    </source>
</evidence>
<name>A0A9W6Y1Y2_9STRA</name>
<proteinExistence type="predicted"/>
<reference evidence="1" key="1">
    <citation type="submission" date="2023-04" db="EMBL/GenBank/DDBJ databases">
        <title>Phytophthora fragariaefolia NBRC 109709.</title>
        <authorList>
            <person name="Ichikawa N."/>
            <person name="Sato H."/>
            <person name="Tonouchi N."/>
        </authorList>
    </citation>
    <scope>NUCLEOTIDE SEQUENCE</scope>
    <source>
        <strain evidence="1">NBRC 109709</strain>
    </source>
</reference>
<sequence length="97" mass="11411">MLELGYDQVDPVRIGEDNQATIRISKNPEHHGRYKHIDIRYFFIQERQQAQDKDVFYCPTDKMPADILTKAFTPEVFCRLRELVGVRSRTVVLGERT</sequence>
<dbReference type="Proteomes" id="UP001165121">
    <property type="component" value="Unassembled WGS sequence"/>
</dbReference>
<protein>
    <submittedName>
        <fullName evidence="1">Unnamed protein product</fullName>
    </submittedName>
</protein>
<accession>A0A9W6Y1Y2</accession>
<dbReference type="CDD" id="cd09272">
    <property type="entry name" value="RNase_HI_RT_Ty1"/>
    <property type="match status" value="1"/>
</dbReference>
<dbReference type="EMBL" id="BSXT01003242">
    <property type="protein sequence ID" value="GMF53154.1"/>
    <property type="molecule type" value="Genomic_DNA"/>
</dbReference>
<dbReference type="AlphaFoldDB" id="A0A9W6Y1Y2"/>